<dbReference type="RefSeq" id="WP_232175938.1">
    <property type="nucleotide sequence ID" value="NZ_JAJPWV010000001.1"/>
</dbReference>
<keyword evidence="3" id="KW-1185">Reference proteome</keyword>
<protein>
    <submittedName>
        <fullName evidence="2">Uncharacterized protein</fullName>
    </submittedName>
</protein>
<gene>
    <name evidence="2" type="ORF">LT679_04590</name>
</gene>
<dbReference type="Proteomes" id="UP001199919">
    <property type="component" value="Unassembled WGS sequence"/>
</dbReference>
<evidence type="ECO:0000313" key="2">
    <source>
        <dbReference type="EMBL" id="MCD8739869.1"/>
    </source>
</evidence>
<accession>A0ABS8U269</accession>
<organism evidence="2 3">
    <name type="scientific">Mucilaginibacter roseus</name>
    <dbReference type="NCBI Taxonomy" id="1528868"/>
    <lineage>
        <taxon>Bacteria</taxon>
        <taxon>Pseudomonadati</taxon>
        <taxon>Bacteroidota</taxon>
        <taxon>Sphingobacteriia</taxon>
        <taxon>Sphingobacteriales</taxon>
        <taxon>Sphingobacteriaceae</taxon>
        <taxon>Mucilaginibacter</taxon>
    </lineage>
</organism>
<proteinExistence type="predicted"/>
<sequence length="66" mass="7362">MNTEKQEHRDDESVHQSSDNQGHDLTKGNQPTEQKKPDDDLVHTVAPDNDSGIPGPPAEEQEDDEQ</sequence>
<comment type="caution">
    <text evidence="2">The sequence shown here is derived from an EMBL/GenBank/DDBJ whole genome shotgun (WGS) entry which is preliminary data.</text>
</comment>
<feature type="compositionally biased region" description="Basic and acidic residues" evidence="1">
    <location>
        <begin position="33"/>
        <end position="42"/>
    </location>
</feature>
<dbReference type="EMBL" id="JAJPWV010000001">
    <property type="protein sequence ID" value="MCD8739869.1"/>
    <property type="molecule type" value="Genomic_DNA"/>
</dbReference>
<evidence type="ECO:0000313" key="3">
    <source>
        <dbReference type="Proteomes" id="UP001199919"/>
    </source>
</evidence>
<evidence type="ECO:0000256" key="1">
    <source>
        <dbReference type="SAM" id="MobiDB-lite"/>
    </source>
</evidence>
<reference evidence="2 3" key="1">
    <citation type="submission" date="2021-12" db="EMBL/GenBank/DDBJ databases">
        <title>Mucilaginibacter roseus genome.</title>
        <authorList>
            <person name="Ferreira J.R."/>
            <person name="Newman J.D."/>
        </authorList>
    </citation>
    <scope>NUCLEOTIDE SEQUENCE [LARGE SCALE GENOMIC DNA]</scope>
    <source>
        <strain evidence="2 3">LMG 28454</strain>
    </source>
</reference>
<feature type="region of interest" description="Disordered" evidence="1">
    <location>
        <begin position="1"/>
        <end position="66"/>
    </location>
</feature>
<feature type="compositionally biased region" description="Basic and acidic residues" evidence="1">
    <location>
        <begin position="1"/>
        <end position="14"/>
    </location>
</feature>
<name>A0ABS8U269_9SPHI</name>